<evidence type="ECO:0000256" key="3">
    <source>
        <dbReference type="ARBA" id="ARBA00022597"/>
    </source>
</evidence>
<dbReference type="Proteomes" id="UP001293254">
    <property type="component" value="Unassembled WGS sequence"/>
</dbReference>
<dbReference type="AlphaFoldDB" id="A0AAE1XKK4"/>
<keyword evidence="5" id="KW-0769">Symport</keyword>
<keyword evidence="3" id="KW-0762">Sugar transport</keyword>
<keyword evidence="6 8" id="KW-1133">Transmembrane helix</keyword>
<dbReference type="PANTHER" id="PTHR19432:SF70">
    <property type="entry name" value="SUCROSE TRANSPORT PROTEIN SUC1-RELATED"/>
    <property type="match status" value="1"/>
</dbReference>
<keyword evidence="10" id="KW-1185">Reference proteome</keyword>
<feature type="transmembrane region" description="Helical" evidence="8">
    <location>
        <begin position="97"/>
        <end position="118"/>
    </location>
</feature>
<evidence type="ECO:0000256" key="5">
    <source>
        <dbReference type="ARBA" id="ARBA00022847"/>
    </source>
</evidence>
<feature type="transmembrane region" description="Helical" evidence="8">
    <location>
        <begin position="64"/>
        <end position="85"/>
    </location>
</feature>
<keyword evidence="7 8" id="KW-0472">Membrane</keyword>
<gene>
    <name evidence="9" type="ORF">Salat_2763900</name>
</gene>
<comment type="caution">
    <text evidence="9">The sequence shown here is derived from an EMBL/GenBank/DDBJ whole genome shotgun (WGS) entry which is preliminary data.</text>
</comment>
<keyword evidence="2" id="KW-0813">Transport</keyword>
<keyword evidence="4 8" id="KW-0812">Transmembrane</keyword>
<dbReference type="EMBL" id="JACGWO010000012">
    <property type="protein sequence ID" value="KAK4413513.1"/>
    <property type="molecule type" value="Genomic_DNA"/>
</dbReference>
<evidence type="ECO:0000313" key="9">
    <source>
        <dbReference type="EMBL" id="KAK4413513.1"/>
    </source>
</evidence>
<evidence type="ECO:0000256" key="7">
    <source>
        <dbReference type="ARBA" id="ARBA00023136"/>
    </source>
</evidence>
<proteinExistence type="predicted"/>
<dbReference type="PANTHER" id="PTHR19432">
    <property type="entry name" value="SUGAR TRANSPORTER"/>
    <property type="match status" value="1"/>
</dbReference>
<name>A0AAE1XKK4_9LAMI</name>
<dbReference type="GO" id="GO:0005886">
    <property type="term" value="C:plasma membrane"/>
    <property type="evidence" value="ECO:0007669"/>
    <property type="project" value="TreeGrafter"/>
</dbReference>
<evidence type="ECO:0000256" key="6">
    <source>
        <dbReference type="ARBA" id="ARBA00022989"/>
    </source>
</evidence>
<feature type="transmembrane region" description="Helical" evidence="8">
    <location>
        <begin position="30"/>
        <end position="52"/>
    </location>
</feature>
<accession>A0AAE1XKK4</accession>
<evidence type="ECO:0000256" key="4">
    <source>
        <dbReference type="ARBA" id="ARBA00022692"/>
    </source>
</evidence>
<dbReference type="GO" id="GO:0005773">
    <property type="term" value="C:vacuole"/>
    <property type="evidence" value="ECO:0007669"/>
    <property type="project" value="TreeGrafter"/>
</dbReference>
<evidence type="ECO:0000313" key="10">
    <source>
        <dbReference type="Proteomes" id="UP001293254"/>
    </source>
</evidence>
<evidence type="ECO:0000256" key="2">
    <source>
        <dbReference type="ARBA" id="ARBA00022448"/>
    </source>
</evidence>
<dbReference type="GO" id="GO:0008506">
    <property type="term" value="F:sucrose:proton symporter activity"/>
    <property type="evidence" value="ECO:0007669"/>
    <property type="project" value="TreeGrafter"/>
</dbReference>
<comment type="subcellular location">
    <subcellularLocation>
        <location evidence="1">Membrane</location>
        <topology evidence="1">Multi-pass membrane protein</topology>
    </subcellularLocation>
</comment>
<sequence>MTVLITKLAERGWPSAGATDSPPMGIKVGALALFAILGIPLAVTYSIPFALASIFSSNSGSGQGLSLGVLSLAIVIPQMVVSVASGPWNQLFGGGNLPAFVLGAVAATVSGVLSLVMLPSPPDDVTITKAMTVKGFH</sequence>
<evidence type="ECO:0000256" key="8">
    <source>
        <dbReference type="SAM" id="Phobius"/>
    </source>
</evidence>
<reference evidence="9" key="1">
    <citation type="submission" date="2020-06" db="EMBL/GenBank/DDBJ databases">
        <authorList>
            <person name="Li T."/>
            <person name="Hu X."/>
            <person name="Zhang T."/>
            <person name="Song X."/>
            <person name="Zhang H."/>
            <person name="Dai N."/>
            <person name="Sheng W."/>
            <person name="Hou X."/>
            <person name="Wei L."/>
        </authorList>
    </citation>
    <scope>NUCLEOTIDE SEQUENCE</scope>
    <source>
        <strain evidence="9">3651</strain>
        <tissue evidence="9">Leaf</tissue>
    </source>
</reference>
<protein>
    <submittedName>
        <fullName evidence="9">Sucrose transport protein SUC1</fullName>
    </submittedName>
</protein>
<reference evidence="9" key="2">
    <citation type="journal article" date="2024" name="Plant">
        <title>Genomic evolution and insights into agronomic trait innovations of Sesamum species.</title>
        <authorList>
            <person name="Miao H."/>
            <person name="Wang L."/>
            <person name="Qu L."/>
            <person name="Liu H."/>
            <person name="Sun Y."/>
            <person name="Le M."/>
            <person name="Wang Q."/>
            <person name="Wei S."/>
            <person name="Zheng Y."/>
            <person name="Lin W."/>
            <person name="Duan Y."/>
            <person name="Cao H."/>
            <person name="Xiong S."/>
            <person name="Wang X."/>
            <person name="Wei L."/>
            <person name="Li C."/>
            <person name="Ma Q."/>
            <person name="Ju M."/>
            <person name="Zhao R."/>
            <person name="Li G."/>
            <person name="Mu C."/>
            <person name="Tian Q."/>
            <person name="Mei H."/>
            <person name="Zhang T."/>
            <person name="Gao T."/>
            <person name="Zhang H."/>
        </authorList>
    </citation>
    <scope>NUCLEOTIDE SEQUENCE</scope>
    <source>
        <strain evidence="9">3651</strain>
    </source>
</reference>
<organism evidence="9 10">
    <name type="scientific">Sesamum alatum</name>
    <dbReference type="NCBI Taxonomy" id="300844"/>
    <lineage>
        <taxon>Eukaryota</taxon>
        <taxon>Viridiplantae</taxon>
        <taxon>Streptophyta</taxon>
        <taxon>Embryophyta</taxon>
        <taxon>Tracheophyta</taxon>
        <taxon>Spermatophyta</taxon>
        <taxon>Magnoliopsida</taxon>
        <taxon>eudicotyledons</taxon>
        <taxon>Gunneridae</taxon>
        <taxon>Pentapetalae</taxon>
        <taxon>asterids</taxon>
        <taxon>lamiids</taxon>
        <taxon>Lamiales</taxon>
        <taxon>Pedaliaceae</taxon>
        <taxon>Sesamum</taxon>
    </lineage>
</organism>
<evidence type="ECO:0000256" key="1">
    <source>
        <dbReference type="ARBA" id="ARBA00004141"/>
    </source>
</evidence>